<keyword evidence="2" id="KW-1185">Reference proteome</keyword>
<dbReference type="AlphaFoldDB" id="A0A2J6PVR5"/>
<gene>
    <name evidence="1" type="ORF">NA56DRAFT_751803</name>
</gene>
<protein>
    <submittedName>
        <fullName evidence="1">Uncharacterized protein</fullName>
    </submittedName>
</protein>
<reference evidence="1 2" key="1">
    <citation type="submission" date="2016-05" db="EMBL/GenBank/DDBJ databases">
        <title>A degradative enzymes factory behind the ericoid mycorrhizal symbiosis.</title>
        <authorList>
            <consortium name="DOE Joint Genome Institute"/>
            <person name="Martino E."/>
            <person name="Morin E."/>
            <person name="Grelet G."/>
            <person name="Kuo A."/>
            <person name="Kohler A."/>
            <person name="Daghino S."/>
            <person name="Barry K."/>
            <person name="Choi C."/>
            <person name="Cichocki N."/>
            <person name="Clum A."/>
            <person name="Copeland A."/>
            <person name="Hainaut M."/>
            <person name="Haridas S."/>
            <person name="Labutti K."/>
            <person name="Lindquist E."/>
            <person name="Lipzen A."/>
            <person name="Khouja H.-R."/>
            <person name="Murat C."/>
            <person name="Ohm R."/>
            <person name="Olson A."/>
            <person name="Spatafora J."/>
            <person name="Veneault-Fourrey C."/>
            <person name="Henrissat B."/>
            <person name="Grigoriev I."/>
            <person name="Martin F."/>
            <person name="Perotto S."/>
        </authorList>
    </citation>
    <scope>NUCLEOTIDE SEQUENCE [LARGE SCALE GENOMIC DNA]</scope>
    <source>
        <strain evidence="1 2">UAMH 7357</strain>
    </source>
</reference>
<name>A0A2J6PVR5_9HELO</name>
<dbReference type="EMBL" id="KZ613496">
    <property type="protein sequence ID" value="PMD18105.1"/>
    <property type="molecule type" value="Genomic_DNA"/>
</dbReference>
<dbReference type="Proteomes" id="UP000235672">
    <property type="component" value="Unassembled WGS sequence"/>
</dbReference>
<evidence type="ECO:0000313" key="1">
    <source>
        <dbReference type="EMBL" id="PMD18105.1"/>
    </source>
</evidence>
<sequence>MRPARIIMAHERCGNRKSLLAWMWLEQLGTAISSSSDPRALLGKGRSVHILRRTAVFTGTLELIVREVAAVEAETIMTLRPVQVRVWSFRPSISLAYEVDHAKRSDAEIA</sequence>
<accession>A0A2J6PVR5</accession>
<proteinExistence type="predicted"/>
<evidence type="ECO:0000313" key="2">
    <source>
        <dbReference type="Proteomes" id="UP000235672"/>
    </source>
</evidence>
<organism evidence="1 2">
    <name type="scientific">Hyaloscypha hepaticicola</name>
    <dbReference type="NCBI Taxonomy" id="2082293"/>
    <lineage>
        <taxon>Eukaryota</taxon>
        <taxon>Fungi</taxon>
        <taxon>Dikarya</taxon>
        <taxon>Ascomycota</taxon>
        <taxon>Pezizomycotina</taxon>
        <taxon>Leotiomycetes</taxon>
        <taxon>Helotiales</taxon>
        <taxon>Hyaloscyphaceae</taxon>
        <taxon>Hyaloscypha</taxon>
    </lineage>
</organism>